<protein>
    <submittedName>
        <fullName evidence="1">Sugar phosphate isomerase family protein</fullName>
    </submittedName>
</protein>
<keyword evidence="1" id="KW-0413">Isomerase</keyword>
<gene>
    <name evidence="1" type="ORF">RGR602_PB00312</name>
</gene>
<reference evidence="1 2" key="1">
    <citation type="submission" date="2013-11" db="EMBL/GenBank/DDBJ databases">
        <title>Complete genome sequence of Rhizobium gallicum bv. gallicum R602.</title>
        <authorList>
            <person name="Bustos P."/>
            <person name="Santamaria R.I."/>
            <person name="Lozano L."/>
            <person name="Acosta J.L."/>
            <person name="Ormeno-Orrillo E."/>
            <person name="Rogel M.A."/>
            <person name="Romero D."/>
            <person name="Cevallos M.A."/>
            <person name="Martinez-Romero E."/>
            <person name="Gonzalez V."/>
        </authorList>
    </citation>
    <scope>NUCLEOTIDE SEQUENCE [LARGE SCALE GENOMIC DNA]</scope>
    <source>
        <strain evidence="1 2">R602</strain>
        <plasmid evidence="1 2">pRgalR602b</plasmid>
    </source>
</reference>
<dbReference type="Proteomes" id="UP000031368">
    <property type="component" value="Plasmid pRgalR602b"/>
</dbReference>
<evidence type="ECO:0000313" key="2">
    <source>
        <dbReference type="Proteomes" id="UP000031368"/>
    </source>
</evidence>
<evidence type="ECO:0000313" key="1">
    <source>
        <dbReference type="EMBL" id="AJD43846.1"/>
    </source>
</evidence>
<dbReference type="AlphaFoldDB" id="A0A0B4X9P2"/>
<proteinExistence type="predicted"/>
<accession>A0A0B4X9P2</accession>
<name>A0A0B4X9P2_9HYPH</name>
<dbReference type="KEGG" id="rga:RGR602_PB00312"/>
<dbReference type="HOGENOM" id="CLU_2234364_0_0_5"/>
<sequence length="105" mass="11570">MTLSRRRDVHCRGWVRPLWYSYASCSSNSIRRGCWQSACGWAAPALPASMPRPASGTVVANGKRLKIFDGEVYMFATGIVADLSIVNEAAPREAQSDQRRLALTP</sequence>
<organism evidence="1 2">
    <name type="scientific">Rhizobium gallicum bv. gallicum R602sp</name>
    <dbReference type="NCBI Taxonomy" id="1041138"/>
    <lineage>
        <taxon>Bacteria</taxon>
        <taxon>Pseudomonadati</taxon>
        <taxon>Pseudomonadota</taxon>
        <taxon>Alphaproteobacteria</taxon>
        <taxon>Hyphomicrobiales</taxon>
        <taxon>Rhizobiaceae</taxon>
        <taxon>Rhizobium/Agrobacterium group</taxon>
        <taxon>Rhizobium</taxon>
    </lineage>
</organism>
<keyword evidence="2" id="KW-1185">Reference proteome</keyword>
<geneLocation type="plasmid" evidence="1 2">
    <name>pRgalR602b</name>
</geneLocation>
<keyword evidence="1" id="KW-0614">Plasmid</keyword>
<dbReference type="EMBL" id="CP006879">
    <property type="protein sequence ID" value="AJD43846.1"/>
    <property type="molecule type" value="Genomic_DNA"/>
</dbReference>
<dbReference type="GO" id="GO:0016853">
    <property type="term" value="F:isomerase activity"/>
    <property type="evidence" value="ECO:0007669"/>
    <property type="project" value="UniProtKB-KW"/>
</dbReference>